<gene>
    <name evidence="1" type="ORF">R3P38DRAFT_2935028</name>
</gene>
<name>A0AAW0BNG2_9AGAR</name>
<organism evidence="1 2">
    <name type="scientific">Favolaschia claudopus</name>
    <dbReference type="NCBI Taxonomy" id="2862362"/>
    <lineage>
        <taxon>Eukaryota</taxon>
        <taxon>Fungi</taxon>
        <taxon>Dikarya</taxon>
        <taxon>Basidiomycota</taxon>
        <taxon>Agaricomycotina</taxon>
        <taxon>Agaricomycetes</taxon>
        <taxon>Agaricomycetidae</taxon>
        <taxon>Agaricales</taxon>
        <taxon>Marasmiineae</taxon>
        <taxon>Mycenaceae</taxon>
        <taxon>Favolaschia</taxon>
    </lineage>
</organism>
<evidence type="ECO:0000313" key="1">
    <source>
        <dbReference type="EMBL" id="KAK7028250.1"/>
    </source>
</evidence>
<proteinExistence type="predicted"/>
<reference evidence="1 2" key="1">
    <citation type="journal article" date="2024" name="J Genomics">
        <title>Draft genome sequencing and assembly of Favolaschia claudopus CIRM-BRFM 2984 isolated from oak limbs.</title>
        <authorList>
            <person name="Navarro D."/>
            <person name="Drula E."/>
            <person name="Chaduli D."/>
            <person name="Cazenave R."/>
            <person name="Ahrendt S."/>
            <person name="Wang J."/>
            <person name="Lipzen A."/>
            <person name="Daum C."/>
            <person name="Barry K."/>
            <person name="Grigoriev I.V."/>
            <person name="Favel A."/>
            <person name="Rosso M.N."/>
            <person name="Martin F."/>
        </authorList>
    </citation>
    <scope>NUCLEOTIDE SEQUENCE [LARGE SCALE GENOMIC DNA]</scope>
    <source>
        <strain evidence="1 2">CIRM-BRFM 2984</strain>
    </source>
</reference>
<accession>A0AAW0BNG2</accession>
<protein>
    <submittedName>
        <fullName evidence="1">Uncharacterized protein</fullName>
    </submittedName>
</protein>
<comment type="caution">
    <text evidence="1">The sequence shown here is derived from an EMBL/GenBank/DDBJ whole genome shotgun (WGS) entry which is preliminary data.</text>
</comment>
<evidence type="ECO:0000313" key="2">
    <source>
        <dbReference type="Proteomes" id="UP001362999"/>
    </source>
</evidence>
<dbReference type="EMBL" id="JAWWNJ010000028">
    <property type="protein sequence ID" value="KAK7028250.1"/>
    <property type="molecule type" value="Genomic_DNA"/>
</dbReference>
<keyword evidence="2" id="KW-1185">Reference proteome</keyword>
<dbReference type="Proteomes" id="UP001362999">
    <property type="component" value="Unassembled WGS sequence"/>
</dbReference>
<sequence length="239" mass="27511">MKWLGIPLLLSECDPKRKTCLVEPVRLEVSSTACAMVVVGSLWQFLNETRTLKPKTSVRKFCCFRQRFDRPLSIGPFASLPGARPHTPSRQSVGRKNDFIRFRRAVSHPTPRHFCPLLHNEPPTPSTMLKFKTLPHYRCSIQARNPKSAIYIPLDSFHGRALYKIRTCLRPPFPTGRHYRPLDFQSLYHRERIVLVTVCSDIIPPIIRASLSANIEFSELYTYSYLPGPYQTYLSSSAY</sequence>
<dbReference type="AlphaFoldDB" id="A0AAW0BNG2"/>